<dbReference type="KEGG" id="dha:DEHA2G23342g"/>
<dbReference type="Proteomes" id="UP000000599">
    <property type="component" value="Chromosome G"/>
</dbReference>
<dbReference type="AlphaFoldDB" id="B5RUZ9"/>
<name>B5RUZ9_DEBHA</name>
<reference evidence="1 2" key="1">
    <citation type="journal article" date="2004" name="Nature">
        <title>Genome evolution in yeasts.</title>
        <authorList>
            <consortium name="Genolevures"/>
            <person name="Dujon B."/>
            <person name="Sherman D."/>
            <person name="Fischer G."/>
            <person name="Durrens P."/>
            <person name="Casaregola S."/>
            <person name="Lafontaine I."/>
            <person name="de Montigny J."/>
            <person name="Marck C."/>
            <person name="Neuveglise C."/>
            <person name="Talla E."/>
            <person name="Goffard N."/>
            <person name="Frangeul L."/>
            <person name="Aigle M."/>
            <person name="Anthouard V."/>
            <person name="Babour A."/>
            <person name="Barbe V."/>
            <person name="Barnay S."/>
            <person name="Blanchin S."/>
            <person name="Beckerich J.M."/>
            <person name="Beyne E."/>
            <person name="Bleykasten C."/>
            <person name="Boisrame A."/>
            <person name="Boyer J."/>
            <person name="Cattolico L."/>
            <person name="Confanioleri F."/>
            <person name="de Daruvar A."/>
            <person name="Despons L."/>
            <person name="Fabre E."/>
            <person name="Fairhead C."/>
            <person name="Ferry-Dumazet H."/>
            <person name="Groppi A."/>
            <person name="Hantraye F."/>
            <person name="Hennequin C."/>
            <person name="Jauniaux N."/>
            <person name="Joyet P."/>
            <person name="Kachouri R."/>
            <person name="Kerrest A."/>
            <person name="Koszul R."/>
            <person name="Lemaire M."/>
            <person name="Lesur I."/>
            <person name="Ma L."/>
            <person name="Muller H."/>
            <person name="Nicaud J.M."/>
            <person name="Nikolski M."/>
            <person name="Oztas S."/>
            <person name="Ozier-Kalogeropoulos O."/>
            <person name="Pellenz S."/>
            <person name="Potier S."/>
            <person name="Richard G.F."/>
            <person name="Straub M.L."/>
            <person name="Suleau A."/>
            <person name="Swennene D."/>
            <person name="Tekaia F."/>
            <person name="Wesolowski-Louvel M."/>
            <person name="Westhof E."/>
            <person name="Wirth B."/>
            <person name="Zeniou-Meyer M."/>
            <person name="Zivanovic I."/>
            <person name="Bolotin-Fukuhara M."/>
            <person name="Thierry A."/>
            <person name="Bouchier C."/>
            <person name="Caudron B."/>
            <person name="Scarpelli C."/>
            <person name="Gaillardin C."/>
            <person name="Weissenbach J."/>
            <person name="Wincker P."/>
            <person name="Souciet J.L."/>
        </authorList>
    </citation>
    <scope>NUCLEOTIDE SEQUENCE [LARGE SCALE GENOMIC DNA]</scope>
    <source>
        <strain evidence="2">ATCC 36239 / CBS 767 / BCRC 21394 / JCM 1990 / NBRC 0083 / IGC 2968</strain>
    </source>
</reference>
<proteinExistence type="predicted"/>
<protein>
    <submittedName>
        <fullName evidence="1">DEHA2G23342p</fullName>
    </submittedName>
</protein>
<gene>
    <name evidence="1" type="ordered locus">DEHA2G23342g</name>
</gene>
<dbReference type="GeneID" id="8999305"/>
<accession>B5RUZ9</accession>
<evidence type="ECO:0000313" key="2">
    <source>
        <dbReference type="Proteomes" id="UP000000599"/>
    </source>
</evidence>
<dbReference type="VEuPathDB" id="FungiDB:DEHA2G23342g"/>
<dbReference type="RefSeq" id="XP_002777732.1">
    <property type="nucleotide sequence ID" value="XM_002777686.1"/>
</dbReference>
<dbReference type="HOGENOM" id="CLU_3191307_0_0_1"/>
<dbReference type="InParanoid" id="B5RUZ9"/>
<organism evidence="1 2">
    <name type="scientific">Debaryomyces hansenii (strain ATCC 36239 / CBS 767 / BCRC 21394 / JCM 1990 / NBRC 0083 / IGC 2968)</name>
    <name type="common">Yeast</name>
    <name type="synonym">Torulaspora hansenii</name>
    <dbReference type="NCBI Taxonomy" id="284592"/>
    <lineage>
        <taxon>Eukaryota</taxon>
        <taxon>Fungi</taxon>
        <taxon>Dikarya</taxon>
        <taxon>Ascomycota</taxon>
        <taxon>Saccharomycotina</taxon>
        <taxon>Pichiomycetes</taxon>
        <taxon>Debaryomycetaceae</taxon>
        <taxon>Debaryomyces</taxon>
    </lineage>
</organism>
<keyword evidence="2" id="KW-1185">Reference proteome</keyword>
<evidence type="ECO:0000313" key="1">
    <source>
        <dbReference type="EMBL" id="CAR66043.1"/>
    </source>
</evidence>
<sequence>MLQYKKEKAETILNHNYLHWGIMMIICHSIMQKIAKAIFSKLRIVN</sequence>
<dbReference type="EMBL" id="CR382139">
    <property type="protein sequence ID" value="CAR66043.1"/>
    <property type="molecule type" value="Genomic_DNA"/>
</dbReference>